<proteinExistence type="inferred from homology"/>
<dbReference type="GO" id="GO:0140359">
    <property type="term" value="F:ABC-type transporter activity"/>
    <property type="evidence" value="ECO:0007669"/>
    <property type="project" value="InterPro"/>
</dbReference>
<evidence type="ECO:0000256" key="3">
    <source>
        <dbReference type="ARBA" id="ARBA00022448"/>
    </source>
</evidence>
<dbReference type="InterPro" id="IPR034001">
    <property type="entry name" value="ABCG_PDR_1"/>
</dbReference>
<sequence length="1271" mass="142044">MASAANKEQSATDSSASDSIPTHYFQVEPAASVTDYVVDPDSANFLTQVETLSRRMSRRSTRSVYDGNLEVNPDDFELLKLYKTFLYHAEQEGLILRELGVSFENLSVYGKDQTYTYLSTMSDVLKGPYGAIRSAKEAKKIADRAILDSFDGLVKSGEMLLVLGRPGSGCSTFLRTISGTDTEMYTGLEGEIVYDGIERQEMWKHFSSDLIYNPELDVHFPHLTVKQTLDFALACKTPNKRVNGKSVQEHIDYNRDLLATVFGLRHTYSTEVGNDYVRGVSGGERKRVSIAEALACEGKIYCWDNATRGLDASTALEYARAIRVSTNLLKKTALVTIYQAGENIYETFDKVTVLYSGKQVYFGPIDEAKAYFEKMGYECPPRQTTAEFLTAVTDPAGRFTVKGMESQVPKTAEEFRDYWKNSPEYSRLQQEIKDYKQQFTTEETKVALLDSIKQEKRKYQRVGSKYTVNIFQQLKYNLKRSFQIIVGDSAFTVIQVAAAISQALIIGSLYYNTPETVSGAFSRGGVIFFSVLYMSLTGMAEISNAFGARPILMKQRNYKLYHPAAYALADSISFIPVSVLTNIAFCLILYFLANLKREAGKFFTFVLFSNLVSLAMNYLFKATAAWNKSIAGANAIGGVFILAALMYSSYMIQRPSMHPWFKWISYINPSDLIVMPGESAAEDEESGPSSKVDLEKSSSNPSEILNDLSSKDIFAWKDVNYVIPYEGGERKLLDSVSGFCLPGALTALMGESGAGKTTLLNTLAQRIDMGVVTGDMLVNGKPLDSSFVRRTGYVQQQDIHMAESTVRESLQFAARMRRPQSVPDAEKLEYVEQIIKVLDMEEYADAIIGSPGSGLNVEQRKKLTIGVELVAKPSLLLFLDEPTSGLDSQSAWSIVQLLRSLANAGQAILCTIHQPSSTLFEEFDRLLLLRKGGQTVYFGDIGEHSHDIVSYFESHGARKCTSAENPAEYILEVIGAGATASTSQNWFDVWQSSNERNGMFCGFLSMVVSAPLINQIQAQCLDVRETYEGREKMSNTYRWWVMVLAQFLNEVPYTVFAATLLYVPLFFATKADTDASHAGVFFLSYAIFLEFFNISFGLMLAYFAPDVQSAAVLVSFFYSFIVSFSGVVQPVSLMPGFWTFMYKVSPYTYIIQNLVLSIIHGRVVSCSEKEFSVFDPPSGQTCGEYMKDFLTTAPGYLRDDNATSNCGYCAFSNADQYLATVGIKYSYVWRNIGFFCAYTVFNLCACLLLYKFVRLTKYNFSFSFLKSKKKD</sequence>
<dbReference type="GO" id="GO:0005524">
    <property type="term" value="F:ATP binding"/>
    <property type="evidence" value="ECO:0007669"/>
    <property type="project" value="UniProtKB-KW"/>
</dbReference>
<comment type="similarity">
    <text evidence="2">Belongs to the ABC transporter superfamily. ABCG family. PDR (TC 3.A.1.205) subfamily.</text>
</comment>
<organism evidence="13 14">
    <name type="scientific">Metschnikowia pulcherrima</name>
    <dbReference type="NCBI Taxonomy" id="27326"/>
    <lineage>
        <taxon>Eukaryota</taxon>
        <taxon>Fungi</taxon>
        <taxon>Dikarya</taxon>
        <taxon>Ascomycota</taxon>
        <taxon>Saccharomycotina</taxon>
        <taxon>Pichiomycetes</taxon>
        <taxon>Metschnikowiaceae</taxon>
        <taxon>Metschnikowia</taxon>
    </lineage>
</organism>
<evidence type="ECO:0000256" key="6">
    <source>
        <dbReference type="ARBA" id="ARBA00022741"/>
    </source>
</evidence>
<dbReference type="InterPro" id="IPR027417">
    <property type="entry name" value="P-loop_NTPase"/>
</dbReference>
<dbReference type="PANTHER" id="PTHR19241">
    <property type="entry name" value="ATP-BINDING CASSETTE TRANSPORTER"/>
    <property type="match status" value="1"/>
</dbReference>
<dbReference type="InterPro" id="IPR043926">
    <property type="entry name" value="ABCG_dom"/>
</dbReference>
<dbReference type="GO" id="GO:1990961">
    <property type="term" value="P:xenobiotic detoxification by transmembrane export across the plasma membrane"/>
    <property type="evidence" value="ECO:0007669"/>
    <property type="project" value="UniProtKB-ARBA"/>
</dbReference>
<keyword evidence="5" id="KW-0677">Repeat</keyword>
<dbReference type="Pfam" id="PF19055">
    <property type="entry name" value="ABC2_membrane_7"/>
    <property type="match status" value="1"/>
</dbReference>
<dbReference type="SMART" id="SM00382">
    <property type="entry name" value="AAA"/>
    <property type="match status" value="2"/>
</dbReference>
<feature type="transmembrane region" description="Helical" evidence="11">
    <location>
        <begin position="490"/>
        <end position="512"/>
    </location>
</feature>
<keyword evidence="14" id="KW-1185">Reference proteome</keyword>
<dbReference type="PROSITE" id="PS00211">
    <property type="entry name" value="ABC_TRANSPORTER_1"/>
    <property type="match status" value="1"/>
</dbReference>
<evidence type="ECO:0000256" key="7">
    <source>
        <dbReference type="ARBA" id="ARBA00022840"/>
    </source>
</evidence>
<dbReference type="SUPFAM" id="SSF52540">
    <property type="entry name" value="P-loop containing nucleoside triphosphate hydrolases"/>
    <property type="match status" value="2"/>
</dbReference>
<evidence type="ECO:0000256" key="10">
    <source>
        <dbReference type="SAM" id="MobiDB-lite"/>
    </source>
</evidence>
<reference evidence="13" key="1">
    <citation type="submission" date="2020-10" db="EMBL/GenBank/DDBJ databases">
        <title>The Whole-Genome Sequence of Metschnikowia persimmonesis, a Novel Endophytic Yeast Species Isolated from Medicinal Plant Diospyros kaki Thumb.</title>
        <authorList>
            <person name="Rahmat E."/>
            <person name="Kang Y."/>
        </authorList>
    </citation>
    <scope>NUCLEOTIDE SEQUENCE</scope>
    <source>
        <strain evidence="13">KIOM G15050</strain>
    </source>
</reference>
<dbReference type="InterPro" id="IPR013525">
    <property type="entry name" value="ABC2_TM"/>
</dbReference>
<name>A0A8H7LDI8_9ASCO</name>
<keyword evidence="9 11" id="KW-0472">Membrane</keyword>
<dbReference type="Pfam" id="PF00005">
    <property type="entry name" value="ABC_tran"/>
    <property type="match status" value="2"/>
</dbReference>
<evidence type="ECO:0000256" key="9">
    <source>
        <dbReference type="ARBA" id="ARBA00023136"/>
    </source>
</evidence>
<dbReference type="InterPro" id="IPR003439">
    <property type="entry name" value="ABC_transporter-like_ATP-bd"/>
</dbReference>
<evidence type="ECO:0000259" key="12">
    <source>
        <dbReference type="PROSITE" id="PS50893"/>
    </source>
</evidence>
<gene>
    <name evidence="13" type="ORF">HF325_001947</name>
</gene>
<feature type="transmembrane region" description="Helical" evidence="11">
    <location>
        <begin position="1039"/>
        <end position="1062"/>
    </location>
</feature>
<dbReference type="OrthoDB" id="245989at2759"/>
<feature type="transmembrane region" description="Helical" evidence="11">
    <location>
        <begin position="566"/>
        <end position="590"/>
    </location>
</feature>
<comment type="caution">
    <text evidence="13">The sequence shown here is derived from an EMBL/GenBank/DDBJ whole genome shotgun (WGS) entry which is preliminary data.</text>
</comment>
<evidence type="ECO:0000256" key="4">
    <source>
        <dbReference type="ARBA" id="ARBA00022692"/>
    </source>
</evidence>
<evidence type="ECO:0000256" key="8">
    <source>
        <dbReference type="ARBA" id="ARBA00022989"/>
    </source>
</evidence>
<evidence type="ECO:0000256" key="1">
    <source>
        <dbReference type="ARBA" id="ARBA00004141"/>
    </source>
</evidence>
<keyword evidence="8 11" id="KW-1133">Transmembrane helix</keyword>
<dbReference type="GO" id="GO:0016887">
    <property type="term" value="F:ATP hydrolysis activity"/>
    <property type="evidence" value="ECO:0007669"/>
    <property type="project" value="InterPro"/>
</dbReference>
<dbReference type="Proteomes" id="UP000649328">
    <property type="component" value="Unassembled WGS sequence"/>
</dbReference>
<keyword evidence="7" id="KW-0067">ATP-binding</keyword>
<feature type="transmembrane region" description="Helical" evidence="11">
    <location>
        <begin position="1232"/>
        <end position="1253"/>
    </location>
</feature>
<feature type="transmembrane region" description="Helical" evidence="11">
    <location>
        <begin position="602"/>
        <end position="620"/>
    </location>
</feature>
<feature type="transmembrane region" description="Helical" evidence="11">
    <location>
        <begin position="1110"/>
        <end position="1131"/>
    </location>
</feature>
<dbReference type="Gene3D" id="3.40.50.300">
    <property type="entry name" value="P-loop containing nucleotide triphosphate hydrolases"/>
    <property type="match status" value="2"/>
</dbReference>
<feature type="transmembrane region" description="Helical" evidence="11">
    <location>
        <begin position="524"/>
        <end position="546"/>
    </location>
</feature>
<evidence type="ECO:0000256" key="5">
    <source>
        <dbReference type="ARBA" id="ARBA00022737"/>
    </source>
</evidence>
<dbReference type="FunFam" id="3.40.50.300:FF:000054">
    <property type="entry name" value="ABC multidrug transporter atrF"/>
    <property type="match status" value="1"/>
</dbReference>
<dbReference type="InterPro" id="IPR017871">
    <property type="entry name" value="ABC_transporter-like_CS"/>
</dbReference>
<dbReference type="CDD" id="cd03233">
    <property type="entry name" value="ABCG_PDR_domain1"/>
    <property type="match status" value="1"/>
</dbReference>
<feature type="domain" description="ABC transporter" evidence="12">
    <location>
        <begin position="132"/>
        <end position="381"/>
    </location>
</feature>
<accession>A0A8H7LDI8</accession>
<dbReference type="InterPro" id="IPR029481">
    <property type="entry name" value="ABC_trans_N"/>
</dbReference>
<keyword evidence="3" id="KW-0813">Transport</keyword>
<dbReference type="InterPro" id="IPR003593">
    <property type="entry name" value="AAA+_ATPase"/>
</dbReference>
<evidence type="ECO:0000313" key="13">
    <source>
        <dbReference type="EMBL" id="KAF8004499.1"/>
    </source>
</evidence>
<protein>
    <recommendedName>
        <fullName evidence="12">ABC transporter domain-containing protein</fullName>
    </recommendedName>
</protein>
<comment type="subcellular location">
    <subcellularLocation>
        <location evidence="1">Membrane</location>
        <topology evidence="1">Multi-pass membrane protein</topology>
    </subcellularLocation>
</comment>
<feature type="transmembrane region" description="Helical" evidence="11">
    <location>
        <begin position="632"/>
        <end position="652"/>
    </location>
</feature>
<dbReference type="Pfam" id="PF14510">
    <property type="entry name" value="ABC_trans_N"/>
    <property type="match status" value="1"/>
</dbReference>
<keyword evidence="4 11" id="KW-0812">Transmembrane</keyword>
<evidence type="ECO:0000256" key="11">
    <source>
        <dbReference type="SAM" id="Phobius"/>
    </source>
</evidence>
<dbReference type="PROSITE" id="PS50893">
    <property type="entry name" value="ABC_TRANSPORTER_2"/>
    <property type="match status" value="2"/>
</dbReference>
<dbReference type="GO" id="GO:0016020">
    <property type="term" value="C:membrane"/>
    <property type="evidence" value="ECO:0007669"/>
    <property type="project" value="UniProtKB-SubCell"/>
</dbReference>
<dbReference type="CDD" id="cd03232">
    <property type="entry name" value="ABCG_PDR_domain2"/>
    <property type="match status" value="1"/>
</dbReference>
<feature type="domain" description="ABC transporter" evidence="12">
    <location>
        <begin position="708"/>
        <end position="957"/>
    </location>
</feature>
<dbReference type="InterPro" id="IPR034003">
    <property type="entry name" value="ABCG_PDR_2"/>
</dbReference>
<dbReference type="Pfam" id="PF01061">
    <property type="entry name" value="ABC2_membrane"/>
    <property type="match status" value="2"/>
</dbReference>
<feature type="transmembrane region" description="Helical" evidence="11">
    <location>
        <begin position="1082"/>
        <end position="1103"/>
    </location>
</feature>
<keyword evidence="6" id="KW-0547">Nucleotide-binding</keyword>
<dbReference type="AlphaFoldDB" id="A0A8H7LDI8"/>
<feature type="region of interest" description="Disordered" evidence="10">
    <location>
        <begin position="678"/>
        <end position="703"/>
    </location>
</feature>
<evidence type="ECO:0000256" key="2">
    <source>
        <dbReference type="ARBA" id="ARBA00006012"/>
    </source>
</evidence>
<evidence type="ECO:0000313" key="14">
    <source>
        <dbReference type="Proteomes" id="UP000649328"/>
    </source>
</evidence>
<dbReference type="EMBL" id="JACBPP010000002">
    <property type="protein sequence ID" value="KAF8004499.1"/>
    <property type="molecule type" value="Genomic_DNA"/>
</dbReference>